<dbReference type="InterPro" id="IPR039697">
    <property type="entry name" value="Alcohol_dehydrogenase_Fe"/>
</dbReference>
<protein>
    <submittedName>
        <fullName evidence="6">Lactaldehyde reductase</fullName>
    </submittedName>
</protein>
<dbReference type="FunFam" id="3.40.50.1970:FF:000003">
    <property type="entry name" value="Alcohol dehydrogenase, iron-containing"/>
    <property type="match status" value="1"/>
</dbReference>
<dbReference type="Gene3D" id="3.40.50.1970">
    <property type="match status" value="1"/>
</dbReference>
<dbReference type="NCBIfam" id="TIGR02638">
    <property type="entry name" value="lactal_redase"/>
    <property type="match status" value="1"/>
</dbReference>
<feature type="domain" description="Alcohol dehydrogenase iron-type/glycerol dehydrogenase GldA" evidence="4">
    <location>
        <begin position="10"/>
        <end position="177"/>
    </location>
</feature>
<dbReference type="PROSITE" id="PS00060">
    <property type="entry name" value="ADH_IRON_2"/>
    <property type="match status" value="1"/>
</dbReference>
<proteinExistence type="inferred from homology"/>
<evidence type="ECO:0000313" key="6">
    <source>
        <dbReference type="EMBL" id="OQP30605.1"/>
    </source>
</evidence>
<dbReference type="SUPFAM" id="SSF56796">
    <property type="entry name" value="Dehydroquinate synthase-like"/>
    <property type="match status" value="1"/>
</dbReference>
<feature type="domain" description="Fe-containing alcohol dehydrogenase-like C-terminal" evidence="5">
    <location>
        <begin position="190"/>
        <end position="380"/>
    </location>
</feature>
<dbReference type="InterPro" id="IPR013460">
    <property type="entry name" value="Lactal_redase"/>
</dbReference>
<dbReference type="Proteomes" id="UP000192769">
    <property type="component" value="Unassembled WGS sequence"/>
</dbReference>
<dbReference type="PANTHER" id="PTHR11496">
    <property type="entry name" value="ALCOHOL DEHYDROGENASE"/>
    <property type="match status" value="1"/>
</dbReference>
<dbReference type="InterPro" id="IPR056798">
    <property type="entry name" value="ADH_Fe_C"/>
</dbReference>
<dbReference type="InterPro" id="IPR018211">
    <property type="entry name" value="ADH_Fe_CS"/>
</dbReference>
<evidence type="ECO:0000259" key="5">
    <source>
        <dbReference type="Pfam" id="PF25137"/>
    </source>
</evidence>
<keyword evidence="3" id="KW-0560">Oxidoreductase</keyword>
<dbReference type="GO" id="GO:0046872">
    <property type="term" value="F:metal ion binding"/>
    <property type="evidence" value="ECO:0007669"/>
    <property type="project" value="InterPro"/>
</dbReference>
<keyword evidence="7" id="KW-1185">Reference proteome</keyword>
<accession>A0A1V9D9Z8</accession>
<name>A0A1V9D9Z8_9GAMM</name>
<dbReference type="OrthoDB" id="9815791at2"/>
<sequence length="382" mass="40727">MTQRMILNETAYFGAGAIRNLPDEVQRRGLSKALIVTDKALVGAGAVKRVTDLLDAHQLHWALYDEVVPNPTIAVVQRGVEVFKQADADYLIAIGGGSPQDTSKAIGIIINNPEFADVRSLEGFAPTRNPCVTLIAIPTTAGTAAEVTINYVITDEEKRRKFVCIDPHDIPKVAIIDAEMMASMPPALKAATGIDALTHAIEGYITRGAWQLTDLLHLNAIQIISQSLRDSVKGDMQAVEQMALGQYVAGMGFSNVGLGLVHGMAHPLGAFYNVPHGVANAILLPTVMAWNADYTGEKYRDIARAMGVTEVDSLTLAQARQAAVDAVKQLCRDVGIPASLREVGLNPDDVPALAQAALDDVCTGGNPREATLDAIAALYLQS</sequence>
<dbReference type="Pfam" id="PF00465">
    <property type="entry name" value="Fe-ADH"/>
    <property type="match status" value="1"/>
</dbReference>
<gene>
    <name evidence="6" type="ORF">B2J69_20405</name>
</gene>
<dbReference type="PROSITE" id="PS00913">
    <property type="entry name" value="ADH_IRON_1"/>
    <property type="match status" value="1"/>
</dbReference>
<dbReference type="Pfam" id="PF25137">
    <property type="entry name" value="ADH_Fe_C"/>
    <property type="match status" value="1"/>
</dbReference>
<evidence type="ECO:0000256" key="3">
    <source>
        <dbReference type="ARBA" id="ARBA00023002"/>
    </source>
</evidence>
<dbReference type="InterPro" id="IPR001670">
    <property type="entry name" value="ADH_Fe/GldA"/>
</dbReference>
<dbReference type="AlphaFoldDB" id="A0A1V9D9Z8"/>
<dbReference type="RefSeq" id="WP_081141795.1">
    <property type="nucleotide sequence ID" value="NZ_MWUE01000033.1"/>
</dbReference>
<dbReference type="Gene3D" id="1.20.1090.10">
    <property type="entry name" value="Dehydroquinate synthase-like - alpha domain"/>
    <property type="match status" value="1"/>
</dbReference>
<comment type="cofactor">
    <cofactor evidence="1">
        <name>Fe cation</name>
        <dbReference type="ChEBI" id="CHEBI:24875"/>
    </cofactor>
</comment>
<evidence type="ECO:0000259" key="4">
    <source>
        <dbReference type="Pfam" id="PF00465"/>
    </source>
</evidence>
<organism evidence="6 7">
    <name type="scientific">Pantoea latae</name>
    <dbReference type="NCBI Taxonomy" id="1964541"/>
    <lineage>
        <taxon>Bacteria</taxon>
        <taxon>Pseudomonadati</taxon>
        <taxon>Pseudomonadota</taxon>
        <taxon>Gammaproteobacteria</taxon>
        <taxon>Enterobacterales</taxon>
        <taxon>Erwiniaceae</taxon>
        <taxon>Pantoea</taxon>
    </lineage>
</organism>
<dbReference type="NCBIfam" id="NF007911">
    <property type="entry name" value="PRK10624.1"/>
    <property type="match status" value="1"/>
</dbReference>
<evidence type="ECO:0000313" key="7">
    <source>
        <dbReference type="Proteomes" id="UP000192769"/>
    </source>
</evidence>
<comment type="similarity">
    <text evidence="2">Belongs to the iron-containing alcohol dehydrogenase family.</text>
</comment>
<evidence type="ECO:0000256" key="2">
    <source>
        <dbReference type="ARBA" id="ARBA00007358"/>
    </source>
</evidence>
<evidence type="ECO:0000256" key="1">
    <source>
        <dbReference type="ARBA" id="ARBA00001962"/>
    </source>
</evidence>
<reference evidence="6 7" key="1">
    <citation type="submission" date="2017-02" db="EMBL/GenBank/DDBJ databases">
        <title>Whole genome shotgun sequence of Pantoea agglomerans strain AS1 isolated from a cycad, Zamia floridana in Central Florida, USA.</title>
        <authorList>
            <person name="Lata P."/>
            <person name="Govindarajan S."/>
            <person name="Qi F."/>
            <person name="Li J.-L."/>
            <person name="Maurya S.K."/>
            <person name="Sahoo M.K."/>
        </authorList>
    </citation>
    <scope>NUCLEOTIDE SEQUENCE [LARGE SCALE GENOMIC DNA]</scope>
    <source>
        <strain evidence="6 7">AS1</strain>
    </source>
</reference>
<dbReference type="PANTHER" id="PTHR11496:SF106">
    <property type="entry name" value="LACTALDEHYDE REDUCTASE"/>
    <property type="match status" value="1"/>
</dbReference>
<dbReference type="EMBL" id="MWUE01000033">
    <property type="protein sequence ID" value="OQP30605.1"/>
    <property type="molecule type" value="Genomic_DNA"/>
</dbReference>
<dbReference type="CDD" id="cd08176">
    <property type="entry name" value="LPO"/>
    <property type="match status" value="1"/>
</dbReference>
<dbReference type="FunFam" id="1.20.1090.10:FF:000001">
    <property type="entry name" value="Aldehyde-alcohol dehydrogenase"/>
    <property type="match status" value="1"/>
</dbReference>
<comment type="caution">
    <text evidence="6">The sequence shown here is derived from an EMBL/GenBank/DDBJ whole genome shotgun (WGS) entry which is preliminary data.</text>
</comment>
<dbReference type="GO" id="GO:0004022">
    <property type="term" value="F:alcohol dehydrogenase (NAD+) activity"/>
    <property type="evidence" value="ECO:0007669"/>
    <property type="project" value="TreeGrafter"/>
</dbReference>